<proteinExistence type="inferred from homology"/>
<evidence type="ECO:0000313" key="5">
    <source>
        <dbReference type="Proteomes" id="UP001420932"/>
    </source>
</evidence>
<protein>
    <submittedName>
        <fullName evidence="4">Uncharacterized protein</fullName>
    </submittedName>
</protein>
<comment type="similarity">
    <text evidence="1">Belongs to the 'GDSL' lipolytic enzyme family.</text>
</comment>
<name>A0AAP0PZU8_9MAGN</name>
<dbReference type="PANTHER" id="PTHR22835">
    <property type="entry name" value="ZINC FINGER FYVE DOMAIN CONTAINING PROTEIN"/>
    <property type="match status" value="1"/>
</dbReference>
<organism evidence="4 5">
    <name type="scientific">Stephania yunnanensis</name>
    <dbReference type="NCBI Taxonomy" id="152371"/>
    <lineage>
        <taxon>Eukaryota</taxon>
        <taxon>Viridiplantae</taxon>
        <taxon>Streptophyta</taxon>
        <taxon>Embryophyta</taxon>
        <taxon>Tracheophyta</taxon>
        <taxon>Spermatophyta</taxon>
        <taxon>Magnoliopsida</taxon>
        <taxon>Ranunculales</taxon>
        <taxon>Menispermaceae</taxon>
        <taxon>Menispermoideae</taxon>
        <taxon>Cissampelideae</taxon>
        <taxon>Stephania</taxon>
    </lineage>
</organism>
<dbReference type="Proteomes" id="UP001420932">
    <property type="component" value="Unassembled WGS sequence"/>
</dbReference>
<dbReference type="InterPro" id="IPR036514">
    <property type="entry name" value="SGNH_hydro_sf"/>
</dbReference>
<accession>A0AAP0PZU8</accession>
<sequence length="214" mass="23648">MALLYFVPLLLNHAYASSNCDFPAIFNFGDSNSDTGGYGAAFQPPTKPNGETFFRRPVGRFSDGRLIIDFLAEGLGLPYLHAYLDAVGPNFTNGVNFATAASTILPQRNVLPLDGFSPFSLNLQYIRFTRLRNNSHFIFNHAKGGVFDYLLPKKDYYSRALYTFDIGHNDMTAALFANMSISEVRGFEKPLVACCGYGVDQFNYSPQAQCGGTI</sequence>
<dbReference type="InterPro" id="IPR001087">
    <property type="entry name" value="GDSL"/>
</dbReference>
<evidence type="ECO:0000256" key="1">
    <source>
        <dbReference type="ARBA" id="ARBA00008668"/>
    </source>
</evidence>
<dbReference type="Gene3D" id="3.40.50.1110">
    <property type="entry name" value="SGNH hydrolase"/>
    <property type="match status" value="1"/>
</dbReference>
<feature type="chain" id="PRO_5042991314" evidence="3">
    <location>
        <begin position="17"/>
        <end position="214"/>
    </location>
</feature>
<dbReference type="PANTHER" id="PTHR22835:SF292">
    <property type="entry name" value="ESTERASE-LIKE ISOFORM X1"/>
    <property type="match status" value="1"/>
</dbReference>
<dbReference type="EMBL" id="JBBNAF010000002">
    <property type="protein sequence ID" value="KAK9162532.1"/>
    <property type="molecule type" value="Genomic_DNA"/>
</dbReference>
<keyword evidence="3" id="KW-0732">Signal</keyword>
<keyword evidence="2" id="KW-0325">Glycoprotein</keyword>
<feature type="signal peptide" evidence="3">
    <location>
        <begin position="1"/>
        <end position="16"/>
    </location>
</feature>
<gene>
    <name evidence="4" type="ORF">Syun_003434</name>
</gene>
<dbReference type="Pfam" id="PF00657">
    <property type="entry name" value="Lipase_GDSL"/>
    <property type="match status" value="1"/>
</dbReference>
<keyword evidence="5" id="KW-1185">Reference proteome</keyword>
<dbReference type="GO" id="GO:0016788">
    <property type="term" value="F:hydrolase activity, acting on ester bonds"/>
    <property type="evidence" value="ECO:0007669"/>
    <property type="project" value="InterPro"/>
</dbReference>
<evidence type="ECO:0000256" key="2">
    <source>
        <dbReference type="ARBA" id="ARBA00023180"/>
    </source>
</evidence>
<dbReference type="AlphaFoldDB" id="A0AAP0PZU8"/>
<reference evidence="4 5" key="1">
    <citation type="submission" date="2024-01" db="EMBL/GenBank/DDBJ databases">
        <title>Genome assemblies of Stephania.</title>
        <authorList>
            <person name="Yang L."/>
        </authorList>
    </citation>
    <scope>NUCLEOTIDE SEQUENCE [LARGE SCALE GENOMIC DNA]</scope>
    <source>
        <strain evidence="4">YNDBR</strain>
        <tissue evidence="4">Leaf</tissue>
    </source>
</reference>
<evidence type="ECO:0000313" key="4">
    <source>
        <dbReference type="EMBL" id="KAK9162532.1"/>
    </source>
</evidence>
<evidence type="ECO:0000256" key="3">
    <source>
        <dbReference type="SAM" id="SignalP"/>
    </source>
</evidence>
<comment type="caution">
    <text evidence="4">The sequence shown here is derived from an EMBL/GenBank/DDBJ whole genome shotgun (WGS) entry which is preliminary data.</text>
</comment>